<sequence>MPLHGADAREGGREVGLEYEPPALGRHAMDEVVARRPRVVDEHVDAAVGCRDPVDEPLDCVGVGHVGDRGLCRASRSAYLGIRGDECRLLRSGRLVEIDDDDRGALSREAGRGRRADTPGGSRDDGRAAGEAPIHLRPPREGLHADDVAADDERLDGVGALVRRDDLHVGEVPGHVVLEQEPVAAEQLAGLGAHPAGALGGVHLRERRHRAFQATRVGELRHAQAVELHRRDLGEHLREAMLHELVLRDGTSELAALSHIARGDLVGGHRVAERLPRGAAARAGEHAPRVAERAGSGEVVVGGDAHAVDADVGLLDRALADLAADDARLESARQLALGVALDDERLDAGIRDVAGPHDDDVGAMGVADPALLPSSTQ</sequence>
<keyword evidence="3" id="KW-1185">Reference proteome</keyword>
<dbReference type="EMBL" id="BSVA01000001">
    <property type="protein sequence ID" value="GMA90965.1"/>
    <property type="molecule type" value="Genomic_DNA"/>
</dbReference>
<feature type="compositionally biased region" description="Basic and acidic residues" evidence="1">
    <location>
        <begin position="106"/>
        <end position="128"/>
    </location>
</feature>
<accession>A0ABQ6JUL1</accession>
<proteinExistence type="predicted"/>
<dbReference type="Proteomes" id="UP001157069">
    <property type="component" value="Unassembled WGS sequence"/>
</dbReference>
<comment type="caution">
    <text evidence="2">The sequence shown here is derived from an EMBL/GenBank/DDBJ whole genome shotgun (WGS) entry which is preliminary data.</text>
</comment>
<evidence type="ECO:0000313" key="3">
    <source>
        <dbReference type="Proteomes" id="UP001157069"/>
    </source>
</evidence>
<feature type="region of interest" description="Disordered" evidence="1">
    <location>
        <begin position="357"/>
        <end position="377"/>
    </location>
</feature>
<evidence type="ECO:0000256" key="1">
    <source>
        <dbReference type="SAM" id="MobiDB-lite"/>
    </source>
</evidence>
<protein>
    <submittedName>
        <fullName evidence="2">Uncharacterized protein</fullName>
    </submittedName>
</protein>
<name>A0ABQ6JUL1_9MICO</name>
<organism evidence="2 3">
    <name type="scientific">Homoserinibacter gongjuensis</name>
    <dbReference type="NCBI Taxonomy" id="1162968"/>
    <lineage>
        <taxon>Bacteria</taxon>
        <taxon>Bacillati</taxon>
        <taxon>Actinomycetota</taxon>
        <taxon>Actinomycetes</taxon>
        <taxon>Micrococcales</taxon>
        <taxon>Microbacteriaceae</taxon>
        <taxon>Homoserinibacter</taxon>
    </lineage>
</organism>
<gene>
    <name evidence="2" type="ORF">GCM10025869_14940</name>
</gene>
<feature type="region of interest" description="Disordered" evidence="1">
    <location>
        <begin position="106"/>
        <end position="144"/>
    </location>
</feature>
<evidence type="ECO:0000313" key="2">
    <source>
        <dbReference type="EMBL" id="GMA90965.1"/>
    </source>
</evidence>
<reference evidence="3" key="1">
    <citation type="journal article" date="2019" name="Int. J. Syst. Evol. Microbiol.">
        <title>The Global Catalogue of Microorganisms (GCM) 10K type strain sequencing project: providing services to taxonomists for standard genome sequencing and annotation.</title>
        <authorList>
            <consortium name="The Broad Institute Genomics Platform"/>
            <consortium name="The Broad Institute Genome Sequencing Center for Infectious Disease"/>
            <person name="Wu L."/>
            <person name="Ma J."/>
        </authorList>
    </citation>
    <scope>NUCLEOTIDE SEQUENCE [LARGE SCALE GENOMIC DNA]</scope>
    <source>
        <strain evidence="3">NBRC 108755</strain>
    </source>
</reference>